<organism evidence="1">
    <name type="scientific">Rhizophora mucronata</name>
    <name type="common">Asiatic mangrove</name>
    <dbReference type="NCBI Taxonomy" id="61149"/>
    <lineage>
        <taxon>Eukaryota</taxon>
        <taxon>Viridiplantae</taxon>
        <taxon>Streptophyta</taxon>
        <taxon>Embryophyta</taxon>
        <taxon>Tracheophyta</taxon>
        <taxon>Spermatophyta</taxon>
        <taxon>Magnoliopsida</taxon>
        <taxon>eudicotyledons</taxon>
        <taxon>Gunneridae</taxon>
        <taxon>Pentapetalae</taxon>
        <taxon>rosids</taxon>
        <taxon>fabids</taxon>
        <taxon>Malpighiales</taxon>
        <taxon>Rhizophoraceae</taxon>
        <taxon>Rhizophora</taxon>
    </lineage>
</organism>
<name>A0A2P2PLH7_RHIMU</name>
<sequence length="38" mass="4364">MISIKPVSACREMALGYGEAATWMLSQYLQEKKTMKRL</sequence>
<proteinExistence type="predicted"/>
<accession>A0A2P2PLH7</accession>
<protein>
    <submittedName>
        <fullName evidence="1">Uncharacterized protein</fullName>
    </submittedName>
</protein>
<evidence type="ECO:0000313" key="1">
    <source>
        <dbReference type="EMBL" id="MBX55583.1"/>
    </source>
</evidence>
<dbReference type="EMBL" id="GGEC01075099">
    <property type="protein sequence ID" value="MBX55583.1"/>
    <property type="molecule type" value="Transcribed_RNA"/>
</dbReference>
<dbReference type="AlphaFoldDB" id="A0A2P2PLH7"/>
<reference evidence="1" key="1">
    <citation type="submission" date="2018-02" db="EMBL/GenBank/DDBJ databases">
        <title>Rhizophora mucronata_Transcriptome.</title>
        <authorList>
            <person name="Meera S.P."/>
            <person name="Sreeshan A."/>
            <person name="Augustine A."/>
        </authorList>
    </citation>
    <scope>NUCLEOTIDE SEQUENCE</scope>
    <source>
        <tissue evidence="1">Leaf</tissue>
    </source>
</reference>